<dbReference type="Proteomes" id="UP001157502">
    <property type="component" value="Chromosome 6"/>
</dbReference>
<gene>
    <name evidence="1" type="ORF">DPEC_G00075930</name>
</gene>
<name>A0ACC2H3M6_DALPE</name>
<evidence type="ECO:0000313" key="2">
    <source>
        <dbReference type="Proteomes" id="UP001157502"/>
    </source>
</evidence>
<reference evidence="1" key="1">
    <citation type="submission" date="2021-05" db="EMBL/GenBank/DDBJ databases">
        <authorList>
            <person name="Pan Q."/>
            <person name="Jouanno E."/>
            <person name="Zahm M."/>
            <person name="Klopp C."/>
            <person name="Cabau C."/>
            <person name="Louis A."/>
            <person name="Berthelot C."/>
            <person name="Parey E."/>
            <person name="Roest Crollius H."/>
            <person name="Montfort J."/>
            <person name="Robinson-Rechavi M."/>
            <person name="Bouchez O."/>
            <person name="Lampietro C."/>
            <person name="Lopez Roques C."/>
            <person name="Donnadieu C."/>
            <person name="Postlethwait J."/>
            <person name="Bobe J."/>
            <person name="Dillon D."/>
            <person name="Chandos A."/>
            <person name="von Hippel F."/>
            <person name="Guiguen Y."/>
        </authorList>
    </citation>
    <scope>NUCLEOTIDE SEQUENCE</scope>
    <source>
        <strain evidence="1">YG-Jan2019</strain>
    </source>
</reference>
<dbReference type="EMBL" id="CM055733">
    <property type="protein sequence ID" value="KAJ8010519.1"/>
    <property type="molecule type" value="Genomic_DNA"/>
</dbReference>
<evidence type="ECO:0000313" key="1">
    <source>
        <dbReference type="EMBL" id="KAJ8010519.1"/>
    </source>
</evidence>
<accession>A0ACC2H3M6</accession>
<proteinExistence type="predicted"/>
<protein>
    <submittedName>
        <fullName evidence="1">Uncharacterized protein</fullName>
    </submittedName>
</protein>
<sequence length="68" mass="7635">MYIYVYDIGKSRTAAYIPAGPVVTTTPINQLQLVVHAPVWMHTELIAWSLFHIENSASGYILAVRSCR</sequence>
<organism evidence="1 2">
    <name type="scientific">Dallia pectoralis</name>
    <name type="common">Alaska blackfish</name>
    <dbReference type="NCBI Taxonomy" id="75939"/>
    <lineage>
        <taxon>Eukaryota</taxon>
        <taxon>Metazoa</taxon>
        <taxon>Chordata</taxon>
        <taxon>Craniata</taxon>
        <taxon>Vertebrata</taxon>
        <taxon>Euteleostomi</taxon>
        <taxon>Actinopterygii</taxon>
        <taxon>Neopterygii</taxon>
        <taxon>Teleostei</taxon>
        <taxon>Protacanthopterygii</taxon>
        <taxon>Esociformes</taxon>
        <taxon>Umbridae</taxon>
        <taxon>Dallia</taxon>
    </lineage>
</organism>
<keyword evidence="2" id="KW-1185">Reference proteome</keyword>
<comment type="caution">
    <text evidence="1">The sequence shown here is derived from an EMBL/GenBank/DDBJ whole genome shotgun (WGS) entry which is preliminary data.</text>
</comment>